<keyword evidence="2" id="KW-1185">Reference proteome</keyword>
<evidence type="ECO:0000313" key="1">
    <source>
        <dbReference type="EMBL" id="GBN70379.1"/>
    </source>
</evidence>
<dbReference type="Proteomes" id="UP000499080">
    <property type="component" value="Unassembled WGS sequence"/>
</dbReference>
<dbReference type="EMBL" id="BGPR01015726">
    <property type="protein sequence ID" value="GBN70379.1"/>
    <property type="molecule type" value="Genomic_DNA"/>
</dbReference>
<protein>
    <submittedName>
        <fullName evidence="1">Uncharacterized protein</fullName>
    </submittedName>
</protein>
<comment type="caution">
    <text evidence="1">The sequence shown here is derived from an EMBL/GenBank/DDBJ whole genome shotgun (WGS) entry which is preliminary data.</text>
</comment>
<name>A0A4Y2R569_ARAVE</name>
<gene>
    <name evidence="1" type="ORF">AVEN_269411_1</name>
</gene>
<reference evidence="1 2" key="1">
    <citation type="journal article" date="2019" name="Sci. Rep.">
        <title>Orb-weaving spider Araneus ventricosus genome elucidates the spidroin gene catalogue.</title>
        <authorList>
            <person name="Kono N."/>
            <person name="Nakamura H."/>
            <person name="Ohtoshi R."/>
            <person name="Moran D.A.P."/>
            <person name="Shinohara A."/>
            <person name="Yoshida Y."/>
            <person name="Fujiwara M."/>
            <person name="Mori M."/>
            <person name="Tomita M."/>
            <person name="Arakawa K."/>
        </authorList>
    </citation>
    <scope>NUCLEOTIDE SEQUENCE [LARGE SCALE GENOMIC DNA]</scope>
</reference>
<proteinExistence type="predicted"/>
<organism evidence="1 2">
    <name type="scientific">Araneus ventricosus</name>
    <name type="common">Orbweaver spider</name>
    <name type="synonym">Epeira ventricosa</name>
    <dbReference type="NCBI Taxonomy" id="182803"/>
    <lineage>
        <taxon>Eukaryota</taxon>
        <taxon>Metazoa</taxon>
        <taxon>Ecdysozoa</taxon>
        <taxon>Arthropoda</taxon>
        <taxon>Chelicerata</taxon>
        <taxon>Arachnida</taxon>
        <taxon>Araneae</taxon>
        <taxon>Araneomorphae</taxon>
        <taxon>Entelegynae</taxon>
        <taxon>Araneoidea</taxon>
        <taxon>Araneidae</taxon>
        <taxon>Araneus</taxon>
    </lineage>
</organism>
<sequence length="92" mass="10721">MYKVTIFLGENMYHGEYYWKRNSEESSARISYSYCVLKSSSSRRRHKWLYPNITTGQATILLCEMKPVSIVGQSETADRDRSCLSLRNEEGL</sequence>
<accession>A0A4Y2R569</accession>
<dbReference type="AlphaFoldDB" id="A0A4Y2R569"/>
<evidence type="ECO:0000313" key="2">
    <source>
        <dbReference type="Proteomes" id="UP000499080"/>
    </source>
</evidence>